<gene>
    <name evidence="1" type="ORF">AG1IA_02140</name>
</gene>
<dbReference type="AlphaFoldDB" id="L8X492"/>
<sequence>MRSDLNRKRVAAGWANCRTYLNPRAEPACSLDSFSFPRGAWSRVSSDELSEVALQKRHVAN</sequence>
<organism evidence="1 2">
    <name type="scientific">Thanatephorus cucumeris (strain AG1-IA)</name>
    <name type="common">Rice sheath blight fungus</name>
    <name type="synonym">Rhizoctonia solani</name>
    <dbReference type="NCBI Taxonomy" id="983506"/>
    <lineage>
        <taxon>Eukaryota</taxon>
        <taxon>Fungi</taxon>
        <taxon>Dikarya</taxon>
        <taxon>Basidiomycota</taxon>
        <taxon>Agaricomycotina</taxon>
        <taxon>Agaricomycetes</taxon>
        <taxon>Cantharellales</taxon>
        <taxon>Ceratobasidiaceae</taxon>
        <taxon>Rhizoctonia</taxon>
        <taxon>Rhizoctonia solani AG-1</taxon>
    </lineage>
</organism>
<name>L8X492_THACA</name>
<protein>
    <submittedName>
        <fullName evidence="1">Uncharacterized protein</fullName>
    </submittedName>
</protein>
<accession>L8X492</accession>
<keyword evidence="2" id="KW-1185">Reference proteome</keyword>
<reference evidence="1 2" key="1">
    <citation type="journal article" date="2013" name="Nat. Commun.">
        <title>The evolution and pathogenic mechanisms of the rice sheath blight pathogen.</title>
        <authorList>
            <person name="Zheng A."/>
            <person name="Lin R."/>
            <person name="Xu L."/>
            <person name="Qin P."/>
            <person name="Tang C."/>
            <person name="Ai P."/>
            <person name="Zhang D."/>
            <person name="Liu Y."/>
            <person name="Sun Z."/>
            <person name="Feng H."/>
            <person name="Wang Y."/>
            <person name="Chen Y."/>
            <person name="Liang X."/>
            <person name="Fu R."/>
            <person name="Li Q."/>
            <person name="Zhang J."/>
            <person name="Yu X."/>
            <person name="Xie Z."/>
            <person name="Ding L."/>
            <person name="Guan P."/>
            <person name="Tang J."/>
            <person name="Liang Y."/>
            <person name="Wang S."/>
            <person name="Deng Q."/>
            <person name="Li S."/>
            <person name="Zhu J."/>
            <person name="Wang L."/>
            <person name="Liu H."/>
            <person name="Li P."/>
        </authorList>
    </citation>
    <scope>NUCLEOTIDE SEQUENCE [LARGE SCALE GENOMIC DNA]</scope>
    <source>
        <strain evidence="2">AG-1 IA</strain>
    </source>
</reference>
<comment type="caution">
    <text evidence="1">The sequence shown here is derived from an EMBL/GenBank/DDBJ whole genome shotgun (WGS) entry which is preliminary data.</text>
</comment>
<dbReference type="Proteomes" id="UP000011668">
    <property type="component" value="Unassembled WGS sequence"/>
</dbReference>
<proteinExistence type="predicted"/>
<evidence type="ECO:0000313" key="1">
    <source>
        <dbReference type="EMBL" id="ELU43823.1"/>
    </source>
</evidence>
<evidence type="ECO:0000313" key="2">
    <source>
        <dbReference type="Proteomes" id="UP000011668"/>
    </source>
</evidence>
<dbReference type="EMBL" id="AFRT01000478">
    <property type="protein sequence ID" value="ELU43823.1"/>
    <property type="molecule type" value="Genomic_DNA"/>
</dbReference>
<dbReference type="HOGENOM" id="CLU_2924318_0_0_1"/>